<evidence type="ECO:0000313" key="3">
    <source>
        <dbReference type="Proteomes" id="UP000886998"/>
    </source>
</evidence>
<evidence type="ECO:0000313" key="2">
    <source>
        <dbReference type="EMBL" id="GFS32138.1"/>
    </source>
</evidence>
<name>A0A8X6I5Z8_9ARAC</name>
<dbReference type="AlphaFoldDB" id="A0A8X6I5Z8"/>
<organism evidence="2 3">
    <name type="scientific">Trichonephila inaurata madagascariensis</name>
    <dbReference type="NCBI Taxonomy" id="2747483"/>
    <lineage>
        <taxon>Eukaryota</taxon>
        <taxon>Metazoa</taxon>
        <taxon>Ecdysozoa</taxon>
        <taxon>Arthropoda</taxon>
        <taxon>Chelicerata</taxon>
        <taxon>Arachnida</taxon>
        <taxon>Araneae</taxon>
        <taxon>Araneomorphae</taxon>
        <taxon>Entelegynae</taxon>
        <taxon>Araneoidea</taxon>
        <taxon>Nephilidae</taxon>
        <taxon>Trichonephila</taxon>
        <taxon>Trichonephila inaurata</taxon>
    </lineage>
</organism>
<reference evidence="2" key="1">
    <citation type="submission" date="2020-08" db="EMBL/GenBank/DDBJ databases">
        <title>Multicomponent nature underlies the extraordinary mechanical properties of spider dragline silk.</title>
        <authorList>
            <person name="Kono N."/>
            <person name="Nakamura H."/>
            <person name="Mori M."/>
            <person name="Yoshida Y."/>
            <person name="Ohtoshi R."/>
            <person name="Malay A.D."/>
            <person name="Moran D.A.P."/>
            <person name="Tomita M."/>
            <person name="Numata K."/>
            <person name="Arakawa K."/>
        </authorList>
    </citation>
    <scope>NUCLEOTIDE SEQUENCE</scope>
</reference>
<accession>A0A8X6I5Z8</accession>
<keyword evidence="3" id="KW-1185">Reference proteome</keyword>
<dbReference type="OrthoDB" id="6433554at2759"/>
<dbReference type="Proteomes" id="UP000886998">
    <property type="component" value="Unassembled WGS sequence"/>
</dbReference>
<protein>
    <submittedName>
        <fullName evidence="2">Uncharacterized protein</fullName>
    </submittedName>
</protein>
<evidence type="ECO:0000256" key="1">
    <source>
        <dbReference type="SAM" id="MobiDB-lite"/>
    </source>
</evidence>
<proteinExistence type="predicted"/>
<dbReference type="EMBL" id="BMAV01024320">
    <property type="protein sequence ID" value="GFS32138.1"/>
    <property type="molecule type" value="Genomic_DNA"/>
</dbReference>
<sequence length="75" mass="8294">MNREDSDLSSLSDEDGYQGNMYRNNLTELGEPKKDILYCFAFGPSITNTLILGLLKKPSLTPSLAEGENDEPTPK</sequence>
<gene>
    <name evidence="2" type="ORF">TNIN_90751</name>
</gene>
<feature type="region of interest" description="Disordered" evidence="1">
    <location>
        <begin position="1"/>
        <end position="23"/>
    </location>
</feature>
<comment type="caution">
    <text evidence="2">The sequence shown here is derived from an EMBL/GenBank/DDBJ whole genome shotgun (WGS) entry which is preliminary data.</text>
</comment>